<dbReference type="Proteomes" id="UP000285146">
    <property type="component" value="Unassembled WGS sequence"/>
</dbReference>
<feature type="region of interest" description="Disordered" evidence="1">
    <location>
        <begin position="1"/>
        <end position="167"/>
    </location>
</feature>
<gene>
    <name evidence="2" type="ORF">VPNG_07956</name>
</gene>
<dbReference type="EMBL" id="LKEB01000056">
    <property type="protein sequence ID" value="ROW00477.1"/>
    <property type="molecule type" value="Genomic_DNA"/>
</dbReference>
<feature type="region of interest" description="Disordered" evidence="1">
    <location>
        <begin position="571"/>
        <end position="627"/>
    </location>
</feature>
<reference evidence="2 3" key="1">
    <citation type="submission" date="2015-09" db="EMBL/GenBank/DDBJ databases">
        <title>Host preference determinants of Valsa canker pathogens revealed by comparative genomics.</title>
        <authorList>
            <person name="Yin Z."/>
            <person name="Huang L."/>
        </authorList>
    </citation>
    <scope>NUCLEOTIDE SEQUENCE [LARGE SCALE GENOMIC DNA]</scope>
    <source>
        <strain evidence="2 3">SXYLt</strain>
    </source>
</reference>
<feature type="compositionally biased region" description="Polar residues" evidence="1">
    <location>
        <begin position="493"/>
        <end position="513"/>
    </location>
</feature>
<sequence>MPPRKIILKVGPSRVPRGGKSIKGPKKGITNAPKVTKKRRASSSSLSSTSSLDLSDEDGYSGVEDVSDSDDEDDEHVFAAEEEHIITNELHRKQPDTTSSPRPSSSDHDNNDDEGNADDADDDDSDDENENDNDQILESMDEDVDETGSVSWNGFTSENDEPVPAEIDIAEQVGTTPVERHVRFAGVPDSESDSDETEEDVDDFFPDIFIAQDSLDSNFRREIEQDEDDDSSVSATYWDYTGAGGVEEDSEDDRYGIEDVPNIFGGNNMNAMIEPGQSVIPDIPEPESEKEPDGYESDGETTEEDEPELVPRKKLMPIRRGASGAPSESDKSAGGMTHNGRLNTSSKKKPILVLNPVTRKMMIITPQRKQRRFDVVLDPEQFQTDYFSLPTTTQTSPIIGNPGALMMSAMSSANFFAGGAMDFQTVGPAEAFFPAASDPFVEFVGGESEDSFLEEADDEDFVEKNLNIEDFLDFGEEESDADGQATEHDDGTTTDVTPSRRGSTAPSATSDSNADVHPLLSHFANNADAVGAFRRNQVNQQLILNGQATQESLAFANPLYHGTLRGIKHGSLGGAATPLTPERRHKKANAKSPSDTNNKRKPSNLAIESGQVQKRQRSISDVKAMHL</sequence>
<feature type="compositionally biased region" description="Polar residues" evidence="1">
    <location>
        <begin position="148"/>
        <end position="157"/>
    </location>
</feature>
<keyword evidence="3" id="KW-1185">Reference proteome</keyword>
<feature type="compositionally biased region" description="Acidic residues" evidence="1">
    <location>
        <begin position="54"/>
        <end position="75"/>
    </location>
</feature>
<protein>
    <submittedName>
        <fullName evidence="2">Uncharacterized protein</fullName>
    </submittedName>
</protein>
<evidence type="ECO:0000313" key="3">
    <source>
        <dbReference type="Proteomes" id="UP000285146"/>
    </source>
</evidence>
<dbReference type="OrthoDB" id="5399183at2759"/>
<feature type="region of interest" description="Disordered" evidence="1">
    <location>
        <begin position="478"/>
        <end position="514"/>
    </location>
</feature>
<name>A0A423WAU3_9PEZI</name>
<accession>A0A423WAU3</accession>
<feature type="region of interest" description="Disordered" evidence="1">
    <location>
        <begin position="270"/>
        <end position="348"/>
    </location>
</feature>
<proteinExistence type="predicted"/>
<feature type="compositionally biased region" description="Low complexity" evidence="1">
    <location>
        <begin position="42"/>
        <end position="53"/>
    </location>
</feature>
<dbReference type="STRING" id="1230097.A0A423WAU3"/>
<evidence type="ECO:0000256" key="1">
    <source>
        <dbReference type="SAM" id="MobiDB-lite"/>
    </source>
</evidence>
<comment type="caution">
    <text evidence="2">The sequence shown here is derived from an EMBL/GenBank/DDBJ whole genome shotgun (WGS) entry which is preliminary data.</text>
</comment>
<organism evidence="2 3">
    <name type="scientific">Cytospora leucostoma</name>
    <dbReference type="NCBI Taxonomy" id="1230097"/>
    <lineage>
        <taxon>Eukaryota</taxon>
        <taxon>Fungi</taxon>
        <taxon>Dikarya</taxon>
        <taxon>Ascomycota</taxon>
        <taxon>Pezizomycotina</taxon>
        <taxon>Sordariomycetes</taxon>
        <taxon>Sordariomycetidae</taxon>
        <taxon>Diaporthales</taxon>
        <taxon>Cytosporaceae</taxon>
        <taxon>Cytospora</taxon>
    </lineage>
</organism>
<evidence type="ECO:0000313" key="2">
    <source>
        <dbReference type="EMBL" id="ROW00477.1"/>
    </source>
</evidence>
<feature type="compositionally biased region" description="Acidic residues" evidence="1">
    <location>
        <begin position="110"/>
        <end position="146"/>
    </location>
</feature>
<dbReference type="InParanoid" id="A0A423WAU3"/>
<feature type="compositionally biased region" description="Basic and acidic residues" evidence="1">
    <location>
        <begin position="76"/>
        <end position="95"/>
    </location>
</feature>
<feature type="compositionally biased region" description="Basic and acidic residues" evidence="1">
    <location>
        <begin position="618"/>
        <end position="627"/>
    </location>
</feature>
<dbReference type="AlphaFoldDB" id="A0A423WAU3"/>
<feature type="compositionally biased region" description="Acidic residues" evidence="1">
    <location>
        <begin position="294"/>
        <end position="308"/>
    </location>
</feature>